<keyword evidence="3" id="KW-1185">Reference proteome</keyword>
<protein>
    <submittedName>
        <fullName evidence="2">Uncharacterized protein</fullName>
    </submittedName>
</protein>
<feature type="region of interest" description="Disordered" evidence="1">
    <location>
        <begin position="113"/>
        <end position="158"/>
    </location>
</feature>
<name>A0A8X8XMW3_SALSN</name>
<evidence type="ECO:0000313" key="3">
    <source>
        <dbReference type="Proteomes" id="UP000298416"/>
    </source>
</evidence>
<comment type="caution">
    <text evidence="2">The sequence shown here is derived from an EMBL/GenBank/DDBJ whole genome shotgun (WGS) entry which is preliminary data.</text>
</comment>
<reference evidence="2" key="2">
    <citation type="submission" date="2020-08" db="EMBL/GenBank/DDBJ databases">
        <title>Plant Genome Project.</title>
        <authorList>
            <person name="Zhang R.-G."/>
        </authorList>
    </citation>
    <scope>NUCLEOTIDE SEQUENCE</scope>
    <source>
        <strain evidence="2">Huo1</strain>
        <tissue evidence="2">Leaf</tissue>
    </source>
</reference>
<organism evidence="2">
    <name type="scientific">Salvia splendens</name>
    <name type="common">Scarlet sage</name>
    <dbReference type="NCBI Taxonomy" id="180675"/>
    <lineage>
        <taxon>Eukaryota</taxon>
        <taxon>Viridiplantae</taxon>
        <taxon>Streptophyta</taxon>
        <taxon>Embryophyta</taxon>
        <taxon>Tracheophyta</taxon>
        <taxon>Spermatophyta</taxon>
        <taxon>Magnoliopsida</taxon>
        <taxon>eudicotyledons</taxon>
        <taxon>Gunneridae</taxon>
        <taxon>Pentapetalae</taxon>
        <taxon>asterids</taxon>
        <taxon>lamiids</taxon>
        <taxon>Lamiales</taxon>
        <taxon>Lamiaceae</taxon>
        <taxon>Nepetoideae</taxon>
        <taxon>Mentheae</taxon>
        <taxon>Salviinae</taxon>
        <taxon>Salvia</taxon>
        <taxon>Salvia subgen. Calosphace</taxon>
        <taxon>core Calosphace</taxon>
    </lineage>
</organism>
<dbReference type="EMBL" id="PNBA02000008">
    <property type="protein sequence ID" value="KAG6417006.1"/>
    <property type="molecule type" value="Genomic_DNA"/>
</dbReference>
<evidence type="ECO:0000313" key="2">
    <source>
        <dbReference type="EMBL" id="KAG6417006.1"/>
    </source>
</evidence>
<dbReference type="Proteomes" id="UP000298416">
    <property type="component" value="Unassembled WGS sequence"/>
</dbReference>
<accession>A0A8X8XMW3</accession>
<dbReference type="AlphaFoldDB" id="A0A8X8XMW3"/>
<gene>
    <name evidence="2" type="ORF">SASPL_124447</name>
</gene>
<sequence>MQIPDAGGGWCSILTAVDRAASRYNGGYSPLQRLGACGYFLSDVRRLESLDVRRCFDLHLEGDLGKRCRQRMKRLKLPHDSVSDVPWPNWDGRDPFGPDAYFDDYEYNYYQDGEDYFSSEEDEDDEDVLSEDDEDVLSEEGDDDEGVLSEEDEDENVD</sequence>
<reference evidence="2" key="1">
    <citation type="submission" date="2018-01" db="EMBL/GenBank/DDBJ databases">
        <authorList>
            <person name="Mao J.F."/>
        </authorList>
    </citation>
    <scope>NUCLEOTIDE SEQUENCE</scope>
    <source>
        <strain evidence="2">Huo1</strain>
        <tissue evidence="2">Leaf</tissue>
    </source>
</reference>
<proteinExistence type="predicted"/>
<evidence type="ECO:0000256" key="1">
    <source>
        <dbReference type="SAM" id="MobiDB-lite"/>
    </source>
</evidence>